<gene>
    <name evidence="2" type="ORF">A6768_11350</name>
</gene>
<proteinExistence type="predicted"/>
<dbReference type="EMBL" id="CP023741">
    <property type="protein sequence ID" value="ATI80529.1"/>
    <property type="molecule type" value="Genomic_DNA"/>
</dbReference>
<name>A0A291MZK1_SPHYA</name>
<dbReference type="Proteomes" id="UP000219422">
    <property type="component" value="Chromosome"/>
</dbReference>
<reference evidence="2 3" key="1">
    <citation type="submission" date="2017-10" db="EMBL/GenBank/DDBJ databases">
        <title>Sphingobium yanoikuyae S72.</title>
        <authorList>
            <person name="Sanchez E."/>
            <person name="Bustos P."/>
            <person name="Mendoza P."/>
            <person name="Guo X."/>
            <person name="Mendoza A."/>
        </authorList>
    </citation>
    <scope>NUCLEOTIDE SEQUENCE [LARGE SCALE GENOMIC DNA]</scope>
    <source>
        <strain evidence="2 3">S72</strain>
    </source>
</reference>
<evidence type="ECO:0000313" key="2">
    <source>
        <dbReference type="EMBL" id="ATI80529.1"/>
    </source>
</evidence>
<accession>A0A291MZK1</accession>
<dbReference type="AlphaFoldDB" id="A0A291MZK1"/>
<dbReference type="KEGG" id="sya:A6768_11350"/>
<evidence type="ECO:0000313" key="3">
    <source>
        <dbReference type="Proteomes" id="UP000219422"/>
    </source>
</evidence>
<feature type="region of interest" description="Disordered" evidence="1">
    <location>
        <begin position="34"/>
        <end position="61"/>
    </location>
</feature>
<evidence type="ECO:0000256" key="1">
    <source>
        <dbReference type="SAM" id="MobiDB-lite"/>
    </source>
</evidence>
<sequence length="61" mass="6814">MLLVEKVVMERRSTSISFLTLTIHMVAISHMIENNAKSGPTGNDRQQIAAEWPQRVDFTGG</sequence>
<protein>
    <submittedName>
        <fullName evidence="2">Uncharacterized protein</fullName>
    </submittedName>
</protein>
<feature type="compositionally biased region" description="Polar residues" evidence="1">
    <location>
        <begin position="35"/>
        <end position="46"/>
    </location>
</feature>
<organism evidence="2 3">
    <name type="scientific">Sphingobium yanoikuyae</name>
    <name type="common">Sphingomonas yanoikuyae</name>
    <dbReference type="NCBI Taxonomy" id="13690"/>
    <lineage>
        <taxon>Bacteria</taxon>
        <taxon>Pseudomonadati</taxon>
        <taxon>Pseudomonadota</taxon>
        <taxon>Alphaproteobacteria</taxon>
        <taxon>Sphingomonadales</taxon>
        <taxon>Sphingomonadaceae</taxon>
        <taxon>Sphingobium</taxon>
    </lineage>
</organism>